<sequence>MTLFKKILNKQLKKMENFNTTSKNTPTININSDEDFSNSKERINKLRATIRNTTQ</sequence>
<dbReference type="AlphaFoldDB" id="A0A2X3C105"/>
<proteinExistence type="predicted"/>
<name>A0A2X3C105_CLOPF</name>
<reference evidence="1 2" key="1">
    <citation type="submission" date="2018-06" db="EMBL/GenBank/DDBJ databases">
        <authorList>
            <consortium name="Pathogen Informatics"/>
            <person name="Doyle S."/>
        </authorList>
    </citation>
    <scope>NUCLEOTIDE SEQUENCE [LARGE SCALE GENOMIC DNA]</scope>
    <source>
        <strain evidence="1 2">NCTC8081</strain>
    </source>
</reference>
<dbReference type="Proteomes" id="UP000250234">
    <property type="component" value="Unassembled WGS sequence"/>
</dbReference>
<dbReference type="EMBL" id="UAWO01000002">
    <property type="protein sequence ID" value="SQC06711.1"/>
    <property type="molecule type" value="Genomic_DNA"/>
</dbReference>
<gene>
    <name evidence="1" type="ORF">NCTC8081_00824</name>
</gene>
<evidence type="ECO:0000313" key="2">
    <source>
        <dbReference type="Proteomes" id="UP000250234"/>
    </source>
</evidence>
<dbReference type="RefSeq" id="WP_181465739.1">
    <property type="nucleotide sequence ID" value="NZ_CATNXL010000001.1"/>
</dbReference>
<accession>A0A2X3C105</accession>
<protein>
    <submittedName>
        <fullName evidence="1">Uncharacterized protein</fullName>
    </submittedName>
</protein>
<evidence type="ECO:0000313" key="1">
    <source>
        <dbReference type="EMBL" id="SQC06711.1"/>
    </source>
</evidence>
<organism evidence="1 2">
    <name type="scientific">Clostridium perfringens</name>
    <dbReference type="NCBI Taxonomy" id="1502"/>
    <lineage>
        <taxon>Bacteria</taxon>
        <taxon>Bacillati</taxon>
        <taxon>Bacillota</taxon>
        <taxon>Clostridia</taxon>
        <taxon>Eubacteriales</taxon>
        <taxon>Clostridiaceae</taxon>
        <taxon>Clostridium</taxon>
    </lineage>
</organism>